<dbReference type="SUPFAM" id="SSF56436">
    <property type="entry name" value="C-type lectin-like"/>
    <property type="match status" value="1"/>
</dbReference>
<keyword evidence="2" id="KW-0430">Lectin</keyword>
<keyword evidence="6" id="KW-0812">Transmembrane</keyword>
<keyword evidence="3" id="KW-0735">Signal-anchor</keyword>
<dbReference type="PANTHER" id="PTHR46784">
    <property type="entry name" value="KILLER CELL LECTIN-LIKE RECEPTOR SUBFAMILY B MEMBER 1"/>
    <property type="match status" value="1"/>
</dbReference>
<evidence type="ECO:0000256" key="4">
    <source>
        <dbReference type="ARBA" id="ARBA00022989"/>
    </source>
</evidence>
<evidence type="ECO:0000256" key="3">
    <source>
        <dbReference type="ARBA" id="ARBA00022968"/>
    </source>
</evidence>
<feature type="domain" description="C-type lectin" evidence="7">
    <location>
        <begin position="127"/>
        <end position="237"/>
    </location>
</feature>
<comment type="subcellular location">
    <subcellularLocation>
        <location evidence="1">Membrane</location>
        <topology evidence="1">Single-pass type II membrane protein</topology>
    </subcellularLocation>
</comment>
<evidence type="ECO:0000313" key="9">
    <source>
        <dbReference type="Proteomes" id="UP000694393"/>
    </source>
</evidence>
<name>A0A8C8RIF3_9SAUR</name>
<dbReference type="GO" id="GO:0042269">
    <property type="term" value="P:regulation of natural killer cell mediated cytotoxicity"/>
    <property type="evidence" value="ECO:0007669"/>
    <property type="project" value="TreeGrafter"/>
</dbReference>
<proteinExistence type="predicted"/>
<dbReference type="SMART" id="SM00034">
    <property type="entry name" value="CLECT"/>
    <property type="match status" value="1"/>
</dbReference>
<dbReference type="PROSITE" id="PS50041">
    <property type="entry name" value="C_TYPE_LECTIN_2"/>
    <property type="match status" value="1"/>
</dbReference>
<dbReference type="AlphaFoldDB" id="A0A8C8RIF3"/>
<dbReference type="GO" id="GO:0030246">
    <property type="term" value="F:carbohydrate binding"/>
    <property type="evidence" value="ECO:0007669"/>
    <property type="project" value="UniProtKB-KW"/>
</dbReference>
<dbReference type="Ensembl" id="ENSPCET00000006377.1">
    <property type="protein sequence ID" value="ENSPCEP00000006147.1"/>
    <property type="gene ID" value="ENSPCEG00000004978.1"/>
</dbReference>
<keyword evidence="9" id="KW-1185">Reference proteome</keyword>
<organism evidence="8 9">
    <name type="scientific">Pelusios castaneus</name>
    <name type="common">West African mud turtle</name>
    <dbReference type="NCBI Taxonomy" id="367368"/>
    <lineage>
        <taxon>Eukaryota</taxon>
        <taxon>Metazoa</taxon>
        <taxon>Chordata</taxon>
        <taxon>Craniata</taxon>
        <taxon>Vertebrata</taxon>
        <taxon>Euteleostomi</taxon>
        <taxon>Archelosauria</taxon>
        <taxon>Testudinata</taxon>
        <taxon>Testudines</taxon>
        <taxon>Pleurodira</taxon>
        <taxon>Pelomedusidae</taxon>
        <taxon>Pelusios</taxon>
    </lineage>
</organism>
<keyword evidence="5" id="KW-1015">Disulfide bond</keyword>
<dbReference type="InterPro" id="IPR016187">
    <property type="entry name" value="CTDL_fold"/>
</dbReference>
<dbReference type="InterPro" id="IPR016186">
    <property type="entry name" value="C-type_lectin-like/link_sf"/>
</dbReference>
<evidence type="ECO:0000256" key="5">
    <source>
        <dbReference type="ARBA" id="ARBA00023157"/>
    </source>
</evidence>
<evidence type="ECO:0000313" key="8">
    <source>
        <dbReference type="Ensembl" id="ENSPCEP00000006147.1"/>
    </source>
</evidence>
<dbReference type="GO" id="GO:0009986">
    <property type="term" value="C:cell surface"/>
    <property type="evidence" value="ECO:0007669"/>
    <property type="project" value="TreeGrafter"/>
</dbReference>
<evidence type="ECO:0000256" key="6">
    <source>
        <dbReference type="SAM" id="Phobius"/>
    </source>
</evidence>
<evidence type="ECO:0000259" key="7">
    <source>
        <dbReference type="PROSITE" id="PS50041"/>
    </source>
</evidence>
<sequence length="243" mass="25996">MAQEVVYADLNIPSGSPGCRAPLSSQPLGPPLVPRWHRTALGLGNIALLIAVVALGVWVSQLVSEKGQTPVVPDCDGAGSRDTGPANCSTCLEHFRSNLTQRLCSPARPGPAGGSGCKLCPTDWRLSGDKCYWWVSSGSKTWNESCSDCAERGSRLLVIRDRAELESLQDLTHGTRQFWVGLSVPSAEKGWTWMDGSQLDRTLILGPGQAEGSSCGVVKGNQIKSESCSSAFQWVCQRDAIPL</sequence>
<evidence type="ECO:0000256" key="2">
    <source>
        <dbReference type="ARBA" id="ARBA00022734"/>
    </source>
</evidence>
<feature type="transmembrane region" description="Helical" evidence="6">
    <location>
        <begin position="40"/>
        <end position="59"/>
    </location>
</feature>
<accession>A0A8C8RIF3</accession>
<dbReference type="Pfam" id="PF00059">
    <property type="entry name" value="Lectin_C"/>
    <property type="match status" value="1"/>
</dbReference>
<dbReference type="InterPro" id="IPR001304">
    <property type="entry name" value="C-type_lectin-like"/>
</dbReference>
<protein>
    <recommendedName>
        <fullName evidence="7">C-type lectin domain-containing protein</fullName>
    </recommendedName>
</protein>
<dbReference type="Gene3D" id="3.10.100.10">
    <property type="entry name" value="Mannose-Binding Protein A, subunit A"/>
    <property type="match status" value="1"/>
</dbReference>
<dbReference type="GO" id="GO:0005886">
    <property type="term" value="C:plasma membrane"/>
    <property type="evidence" value="ECO:0007669"/>
    <property type="project" value="TreeGrafter"/>
</dbReference>
<reference evidence="8" key="1">
    <citation type="submission" date="2025-08" db="UniProtKB">
        <authorList>
            <consortium name="Ensembl"/>
        </authorList>
    </citation>
    <scope>IDENTIFICATION</scope>
</reference>
<dbReference type="InterPro" id="IPR051527">
    <property type="entry name" value="KLR_subfamily_B"/>
</dbReference>
<dbReference type="PANTHER" id="PTHR46784:SF1">
    <property type="entry name" value="KILLER CELL LECTIN-LIKE RECEPTOR SUBFAMILY B MEMBER 1"/>
    <property type="match status" value="1"/>
</dbReference>
<dbReference type="CDD" id="cd03593">
    <property type="entry name" value="CLECT_NK_receptors_like"/>
    <property type="match status" value="1"/>
</dbReference>
<dbReference type="GO" id="GO:0038023">
    <property type="term" value="F:signaling receptor activity"/>
    <property type="evidence" value="ECO:0007669"/>
    <property type="project" value="TreeGrafter"/>
</dbReference>
<keyword evidence="6" id="KW-0472">Membrane</keyword>
<reference evidence="8" key="2">
    <citation type="submission" date="2025-09" db="UniProtKB">
        <authorList>
            <consortium name="Ensembl"/>
        </authorList>
    </citation>
    <scope>IDENTIFICATION</scope>
</reference>
<evidence type="ECO:0000256" key="1">
    <source>
        <dbReference type="ARBA" id="ARBA00004606"/>
    </source>
</evidence>
<keyword evidence="4 6" id="KW-1133">Transmembrane helix</keyword>
<dbReference type="Proteomes" id="UP000694393">
    <property type="component" value="Unplaced"/>
</dbReference>
<dbReference type="InterPro" id="IPR033992">
    <property type="entry name" value="NKR-like_CTLD"/>
</dbReference>